<reference evidence="2 3" key="1">
    <citation type="journal article" date="2018" name="Sci. Rep.">
        <title>Comparative genomics provides insights into the lifestyle and reveals functional heterogeneity of dark septate endophytic fungi.</title>
        <authorList>
            <person name="Knapp D.G."/>
            <person name="Nemeth J.B."/>
            <person name="Barry K."/>
            <person name="Hainaut M."/>
            <person name="Henrissat B."/>
            <person name="Johnson J."/>
            <person name="Kuo A."/>
            <person name="Lim J.H.P."/>
            <person name="Lipzen A."/>
            <person name="Nolan M."/>
            <person name="Ohm R.A."/>
            <person name="Tamas L."/>
            <person name="Grigoriev I.V."/>
            <person name="Spatafora J.W."/>
            <person name="Nagy L.G."/>
            <person name="Kovacs G.M."/>
        </authorList>
    </citation>
    <scope>NUCLEOTIDE SEQUENCE [LARGE SCALE GENOMIC DNA]</scope>
    <source>
        <strain evidence="2 3">DSE2036</strain>
    </source>
</reference>
<protein>
    <submittedName>
        <fullName evidence="2">Uncharacterized protein</fullName>
    </submittedName>
</protein>
<evidence type="ECO:0000313" key="3">
    <source>
        <dbReference type="Proteomes" id="UP000244855"/>
    </source>
</evidence>
<keyword evidence="1" id="KW-1133">Transmembrane helix</keyword>
<dbReference type="Proteomes" id="UP000244855">
    <property type="component" value="Unassembled WGS sequence"/>
</dbReference>
<evidence type="ECO:0000256" key="1">
    <source>
        <dbReference type="SAM" id="Phobius"/>
    </source>
</evidence>
<name>A0A2V1DNW5_9PLEO</name>
<feature type="transmembrane region" description="Helical" evidence="1">
    <location>
        <begin position="27"/>
        <end position="47"/>
    </location>
</feature>
<dbReference type="EMBL" id="KZ805382">
    <property type="protein sequence ID" value="PVH99927.1"/>
    <property type="molecule type" value="Genomic_DNA"/>
</dbReference>
<dbReference type="AlphaFoldDB" id="A0A2V1DNW5"/>
<proteinExistence type="predicted"/>
<sequence length="59" mass="7147">MFSFLENASIDRYPTVWTGKMSIWRWLVYYACVYFTSLLWSLLGVIYHTIHSWRYASCL</sequence>
<keyword evidence="3" id="KW-1185">Reference proteome</keyword>
<keyword evidence="1" id="KW-0472">Membrane</keyword>
<keyword evidence="1" id="KW-0812">Transmembrane</keyword>
<accession>A0A2V1DNW5</accession>
<organism evidence="2 3">
    <name type="scientific">Periconia macrospinosa</name>
    <dbReference type="NCBI Taxonomy" id="97972"/>
    <lineage>
        <taxon>Eukaryota</taxon>
        <taxon>Fungi</taxon>
        <taxon>Dikarya</taxon>
        <taxon>Ascomycota</taxon>
        <taxon>Pezizomycotina</taxon>
        <taxon>Dothideomycetes</taxon>
        <taxon>Pleosporomycetidae</taxon>
        <taxon>Pleosporales</taxon>
        <taxon>Massarineae</taxon>
        <taxon>Periconiaceae</taxon>
        <taxon>Periconia</taxon>
    </lineage>
</organism>
<evidence type="ECO:0000313" key="2">
    <source>
        <dbReference type="EMBL" id="PVH99927.1"/>
    </source>
</evidence>
<gene>
    <name evidence="2" type="ORF">DM02DRAFT_412924</name>
</gene>